<evidence type="ECO:0000313" key="5">
    <source>
        <dbReference type="Proteomes" id="UP000308828"/>
    </source>
</evidence>
<evidence type="ECO:0000256" key="1">
    <source>
        <dbReference type="SAM" id="MobiDB-lite"/>
    </source>
</evidence>
<name>A0A4S8NZ02_9HYPH</name>
<keyword evidence="2" id="KW-1133">Transmembrane helix</keyword>
<feature type="domain" description="Peptidoglycan binding-like" evidence="3">
    <location>
        <begin position="294"/>
        <end position="346"/>
    </location>
</feature>
<dbReference type="Proteomes" id="UP000308828">
    <property type="component" value="Unassembled WGS sequence"/>
</dbReference>
<gene>
    <name evidence="4" type="ORF">FAA97_09875</name>
</gene>
<protein>
    <submittedName>
        <fullName evidence="4">Peptidoglycan-binding protein</fullName>
    </submittedName>
</protein>
<dbReference type="OrthoDB" id="9816507at2"/>
<keyword evidence="2" id="KW-0472">Membrane</keyword>
<keyword evidence="5" id="KW-1185">Reference proteome</keyword>
<accession>A0A4S8NZ02</accession>
<feature type="transmembrane region" description="Helical" evidence="2">
    <location>
        <begin position="40"/>
        <end position="61"/>
    </location>
</feature>
<dbReference type="InterPro" id="IPR002477">
    <property type="entry name" value="Peptidoglycan-bd-like"/>
</dbReference>
<sequence length="352" mass="37010">MTKRKRKSPDKKVSVTGRVLTLAVTGGAALWQLAGRHPRLVGGVSTFAVLFATVAANAIWYQPGQHPSPFLRTRSASDFTSLLGAPRSTLLADRDQTDVTTFRVEREGEGEAAPPPFTADSAAVMSVQRALTARGLYDGAADGVIGPRTEAAISQFQTSVGMQADGQVTEALVAMLAAQDPGFTAAVPAQRPSDLSGLETAVDPVAAAIRSASSTISTERPADQARKPVSPARYQPAKPQAAKPQAPAQQAAAQKPQRQVQPAGPVPPRAVAPSPPQAATVQPATPASYDPGLVMDIQRGLTNMAYRDVVIDGMPGESTREAIRRFERHYQMPVTGEPSTAVLKKLRAIGAL</sequence>
<evidence type="ECO:0000256" key="2">
    <source>
        <dbReference type="SAM" id="Phobius"/>
    </source>
</evidence>
<dbReference type="RefSeq" id="WP_136598381.1">
    <property type="nucleotide sequence ID" value="NZ_STGV01000003.1"/>
</dbReference>
<feature type="compositionally biased region" description="Low complexity" evidence="1">
    <location>
        <begin position="235"/>
        <end position="263"/>
    </location>
</feature>
<dbReference type="AlphaFoldDB" id="A0A4S8NZ02"/>
<evidence type="ECO:0000313" key="4">
    <source>
        <dbReference type="EMBL" id="THV22937.1"/>
    </source>
</evidence>
<feature type="compositionally biased region" description="Low complexity" evidence="1">
    <location>
        <begin position="277"/>
        <end position="288"/>
    </location>
</feature>
<dbReference type="SUPFAM" id="SSF47090">
    <property type="entry name" value="PGBD-like"/>
    <property type="match status" value="2"/>
</dbReference>
<keyword evidence="2" id="KW-0812">Transmembrane</keyword>
<dbReference type="Pfam" id="PF01471">
    <property type="entry name" value="PG_binding_1"/>
    <property type="match status" value="2"/>
</dbReference>
<proteinExistence type="predicted"/>
<comment type="caution">
    <text evidence="4">The sequence shown here is derived from an EMBL/GenBank/DDBJ whole genome shotgun (WGS) entry which is preliminary data.</text>
</comment>
<feature type="region of interest" description="Disordered" evidence="1">
    <location>
        <begin position="212"/>
        <end position="288"/>
    </location>
</feature>
<evidence type="ECO:0000259" key="3">
    <source>
        <dbReference type="Pfam" id="PF01471"/>
    </source>
</evidence>
<dbReference type="InterPro" id="IPR036366">
    <property type="entry name" value="PGBDSf"/>
</dbReference>
<feature type="compositionally biased region" description="Pro residues" evidence="1">
    <location>
        <begin position="264"/>
        <end position="276"/>
    </location>
</feature>
<reference evidence="4 5" key="1">
    <citation type="submission" date="2019-04" db="EMBL/GenBank/DDBJ databases">
        <title>Genome sequence of strain shin9-1.</title>
        <authorList>
            <person name="Gao J."/>
            <person name="Sun J."/>
        </authorList>
    </citation>
    <scope>NUCLEOTIDE SEQUENCE [LARGE SCALE GENOMIC DNA]</scope>
    <source>
        <strain evidence="5">shin9-1</strain>
    </source>
</reference>
<dbReference type="Gene3D" id="1.10.101.10">
    <property type="entry name" value="PGBD-like superfamily/PGBD"/>
    <property type="match status" value="2"/>
</dbReference>
<dbReference type="InterPro" id="IPR036365">
    <property type="entry name" value="PGBD-like_sf"/>
</dbReference>
<organism evidence="4 5">
    <name type="scientific">Peteryoungia ipomoeae</name>
    <dbReference type="NCBI Taxonomy" id="1210932"/>
    <lineage>
        <taxon>Bacteria</taxon>
        <taxon>Pseudomonadati</taxon>
        <taxon>Pseudomonadota</taxon>
        <taxon>Alphaproteobacteria</taxon>
        <taxon>Hyphomicrobiales</taxon>
        <taxon>Rhizobiaceae</taxon>
        <taxon>Peteryoungia</taxon>
    </lineage>
</organism>
<dbReference type="EMBL" id="STGV01000003">
    <property type="protein sequence ID" value="THV22937.1"/>
    <property type="molecule type" value="Genomic_DNA"/>
</dbReference>
<feature type="domain" description="Peptidoglycan binding-like" evidence="3">
    <location>
        <begin position="122"/>
        <end position="176"/>
    </location>
</feature>